<keyword evidence="2" id="KW-1185">Reference proteome</keyword>
<gene>
    <name evidence="1" type="ORF">KK1_007955</name>
</gene>
<dbReference type="Proteomes" id="UP000075243">
    <property type="component" value="Chromosome 2"/>
</dbReference>
<name>A0A151U7K8_CAJCA</name>
<reference evidence="1 2" key="1">
    <citation type="journal article" date="2012" name="Nat. Biotechnol.">
        <title>Draft genome sequence of pigeonpea (Cajanus cajan), an orphan legume crop of resource-poor farmers.</title>
        <authorList>
            <person name="Varshney R.K."/>
            <person name="Chen W."/>
            <person name="Li Y."/>
            <person name="Bharti A.K."/>
            <person name="Saxena R.K."/>
            <person name="Schlueter J.A."/>
            <person name="Donoghue M.T."/>
            <person name="Azam S."/>
            <person name="Fan G."/>
            <person name="Whaley A.M."/>
            <person name="Farmer A.D."/>
            <person name="Sheridan J."/>
            <person name="Iwata A."/>
            <person name="Tuteja R."/>
            <person name="Penmetsa R.V."/>
            <person name="Wu W."/>
            <person name="Upadhyaya H.D."/>
            <person name="Yang S.P."/>
            <person name="Shah T."/>
            <person name="Saxena K.B."/>
            <person name="Michael T."/>
            <person name="McCombie W.R."/>
            <person name="Yang B."/>
            <person name="Zhang G."/>
            <person name="Yang H."/>
            <person name="Wang J."/>
            <person name="Spillane C."/>
            <person name="Cook D.R."/>
            <person name="May G.D."/>
            <person name="Xu X."/>
            <person name="Jackson S.A."/>
        </authorList>
    </citation>
    <scope>NUCLEOTIDE SEQUENCE [LARGE SCALE GENOMIC DNA]</scope>
    <source>
        <strain evidence="2">cv. Asha</strain>
    </source>
</reference>
<evidence type="ECO:0000313" key="2">
    <source>
        <dbReference type="Proteomes" id="UP000075243"/>
    </source>
</evidence>
<dbReference type="EMBL" id="CM003604">
    <property type="protein sequence ID" value="KYP75248.1"/>
    <property type="molecule type" value="Genomic_DNA"/>
</dbReference>
<feature type="non-terminal residue" evidence="1">
    <location>
        <position position="1"/>
    </location>
</feature>
<evidence type="ECO:0000313" key="1">
    <source>
        <dbReference type="EMBL" id="KYP75248.1"/>
    </source>
</evidence>
<dbReference type="Gramene" id="C.cajan_07742.t">
    <property type="protein sequence ID" value="C.cajan_07742.t"/>
    <property type="gene ID" value="C.cajan_07742"/>
</dbReference>
<organism evidence="1 2">
    <name type="scientific">Cajanus cajan</name>
    <name type="common">Pigeon pea</name>
    <name type="synonym">Cajanus indicus</name>
    <dbReference type="NCBI Taxonomy" id="3821"/>
    <lineage>
        <taxon>Eukaryota</taxon>
        <taxon>Viridiplantae</taxon>
        <taxon>Streptophyta</taxon>
        <taxon>Embryophyta</taxon>
        <taxon>Tracheophyta</taxon>
        <taxon>Spermatophyta</taxon>
        <taxon>Magnoliopsida</taxon>
        <taxon>eudicotyledons</taxon>
        <taxon>Gunneridae</taxon>
        <taxon>Pentapetalae</taxon>
        <taxon>rosids</taxon>
        <taxon>fabids</taxon>
        <taxon>Fabales</taxon>
        <taxon>Fabaceae</taxon>
        <taxon>Papilionoideae</taxon>
        <taxon>50 kb inversion clade</taxon>
        <taxon>NPAAA clade</taxon>
        <taxon>indigoferoid/millettioid clade</taxon>
        <taxon>Phaseoleae</taxon>
        <taxon>Cajanus</taxon>
    </lineage>
</organism>
<proteinExistence type="predicted"/>
<sequence length="65" mass="7611">KHHLHLHSEKDIMANAYKIYLQDVGDKFNFEHAKLVEAKEAANFSAMYDILMKDTSRMTKKQLES</sequence>
<accession>A0A151U7K8</accession>
<dbReference type="AlphaFoldDB" id="A0A151U7K8"/>
<protein>
    <submittedName>
        <fullName evidence="1">Uncharacterized protein</fullName>
    </submittedName>
</protein>